<proteinExistence type="predicted"/>
<accession>A0AAD8Q9C7</accession>
<comment type="caution">
    <text evidence="2">The sequence shown here is derived from an EMBL/GenBank/DDBJ whole genome shotgun (WGS) entry which is preliminary data.</text>
</comment>
<feature type="region of interest" description="Disordered" evidence="1">
    <location>
        <begin position="1"/>
        <end position="50"/>
    </location>
</feature>
<dbReference type="AlphaFoldDB" id="A0AAD8Q9C7"/>
<dbReference type="Proteomes" id="UP001230504">
    <property type="component" value="Unassembled WGS sequence"/>
</dbReference>
<name>A0AAD8Q9C7_9PEZI</name>
<dbReference type="GeneID" id="85437133"/>
<dbReference type="EMBL" id="JAHLJV010000008">
    <property type="protein sequence ID" value="KAK1597432.1"/>
    <property type="molecule type" value="Genomic_DNA"/>
</dbReference>
<evidence type="ECO:0000313" key="3">
    <source>
        <dbReference type="Proteomes" id="UP001230504"/>
    </source>
</evidence>
<gene>
    <name evidence="2" type="ORF">LY79DRAFT_385290</name>
</gene>
<evidence type="ECO:0000256" key="1">
    <source>
        <dbReference type="SAM" id="MobiDB-lite"/>
    </source>
</evidence>
<keyword evidence="3" id="KW-1185">Reference proteome</keyword>
<dbReference type="RefSeq" id="XP_060418222.1">
    <property type="nucleotide sequence ID" value="XM_060552893.1"/>
</dbReference>
<sequence>MEMFGRGACLPPPKEMNYIQPPGDMLNASLPPSPPSPPPSPPPPPIPSMQASLLLEAMPRPRPIAARDAGRTMGDVGRRPRRRRRRNPYWWYSGFCWPACPPLSFSFPLPSSFSYVPRSGPPLRSLLRKPPHNLPPKCLRRPPCSTYIHTRAREHTRTQESKRKEI</sequence>
<evidence type="ECO:0000313" key="2">
    <source>
        <dbReference type="EMBL" id="KAK1597432.1"/>
    </source>
</evidence>
<organism evidence="2 3">
    <name type="scientific">Colletotrichum navitas</name>
    <dbReference type="NCBI Taxonomy" id="681940"/>
    <lineage>
        <taxon>Eukaryota</taxon>
        <taxon>Fungi</taxon>
        <taxon>Dikarya</taxon>
        <taxon>Ascomycota</taxon>
        <taxon>Pezizomycotina</taxon>
        <taxon>Sordariomycetes</taxon>
        <taxon>Hypocreomycetidae</taxon>
        <taxon>Glomerellales</taxon>
        <taxon>Glomerellaceae</taxon>
        <taxon>Colletotrichum</taxon>
        <taxon>Colletotrichum graminicola species complex</taxon>
    </lineage>
</organism>
<protein>
    <submittedName>
        <fullName evidence="2">Uncharacterized protein</fullName>
    </submittedName>
</protein>
<feature type="compositionally biased region" description="Pro residues" evidence="1">
    <location>
        <begin position="31"/>
        <end position="47"/>
    </location>
</feature>
<reference evidence="2" key="1">
    <citation type="submission" date="2021-06" db="EMBL/GenBank/DDBJ databases">
        <title>Comparative genomics, transcriptomics and evolutionary studies reveal genomic signatures of adaptation to plant cell wall in hemibiotrophic fungi.</title>
        <authorList>
            <consortium name="DOE Joint Genome Institute"/>
            <person name="Baroncelli R."/>
            <person name="Diaz J.F."/>
            <person name="Benocci T."/>
            <person name="Peng M."/>
            <person name="Battaglia E."/>
            <person name="Haridas S."/>
            <person name="Andreopoulos W."/>
            <person name="Labutti K."/>
            <person name="Pangilinan J."/>
            <person name="Floch G.L."/>
            <person name="Makela M.R."/>
            <person name="Henrissat B."/>
            <person name="Grigoriev I.V."/>
            <person name="Crouch J.A."/>
            <person name="De Vries R.P."/>
            <person name="Sukno S.A."/>
            <person name="Thon M.R."/>
        </authorList>
    </citation>
    <scope>NUCLEOTIDE SEQUENCE</scope>
    <source>
        <strain evidence="2">CBS 125086</strain>
    </source>
</reference>